<sequence length="64" mass="7056">MNFLSARPYLIIASLNSFLPLNFIPKLNLGTLAFLSNWEKLSCFLITCPPDPSSSDSSSSQEFA</sequence>
<evidence type="ECO:0000313" key="1">
    <source>
        <dbReference type="EMBL" id="JAD15902.1"/>
    </source>
</evidence>
<organism evidence="1">
    <name type="scientific">Arundo donax</name>
    <name type="common">Giant reed</name>
    <name type="synonym">Donax arundinaceus</name>
    <dbReference type="NCBI Taxonomy" id="35708"/>
    <lineage>
        <taxon>Eukaryota</taxon>
        <taxon>Viridiplantae</taxon>
        <taxon>Streptophyta</taxon>
        <taxon>Embryophyta</taxon>
        <taxon>Tracheophyta</taxon>
        <taxon>Spermatophyta</taxon>
        <taxon>Magnoliopsida</taxon>
        <taxon>Liliopsida</taxon>
        <taxon>Poales</taxon>
        <taxon>Poaceae</taxon>
        <taxon>PACMAD clade</taxon>
        <taxon>Arundinoideae</taxon>
        <taxon>Arundineae</taxon>
        <taxon>Arundo</taxon>
    </lineage>
</organism>
<dbReference type="EMBL" id="GBRH01281993">
    <property type="protein sequence ID" value="JAD15902.1"/>
    <property type="molecule type" value="Transcribed_RNA"/>
</dbReference>
<dbReference type="AlphaFoldDB" id="A0A0A8XW10"/>
<reference evidence="1" key="2">
    <citation type="journal article" date="2015" name="Data Brief">
        <title>Shoot transcriptome of the giant reed, Arundo donax.</title>
        <authorList>
            <person name="Barrero R.A."/>
            <person name="Guerrero F.D."/>
            <person name="Moolhuijzen P."/>
            <person name="Goolsby J.A."/>
            <person name="Tidwell J."/>
            <person name="Bellgard S.E."/>
            <person name="Bellgard M.I."/>
        </authorList>
    </citation>
    <scope>NUCLEOTIDE SEQUENCE</scope>
    <source>
        <tissue evidence="1">Shoot tissue taken approximately 20 cm above the soil surface</tissue>
    </source>
</reference>
<protein>
    <submittedName>
        <fullName evidence="1">Uncharacterized protein</fullName>
    </submittedName>
</protein>
<accession>A0A0A8XW10</accession>
<name>A0A0A8XW10_ARUDO</name>
<reference evidence="1" key="1">
    <citation type="submission" date="2014-09" db="EMBL/GenBank/DDBJ databases">
        <authorList>
            <person name="Magalhaes I.L.F."/>
            <person name="Oliveira U."/>
            <person name="Santos F.R."/>
            <person name="Vidigal T.H.D.A."/>
            <person name="Brescovit A.D."/>
            <person name="Santos A.J."/>
        </authorList>
    </citation>
    <scope>NUCLEOTIDE SEQUENCE</scope>
    <source>
        <tissue evidence="1">Shoot tissue taken approximately 20 cm above the soil surface</tissue>
    </source>
</reference>
<proteinExistence type="predicted"/>